<feature type="transmembrane region" description="Helical" evidence="1">
    <location>
        <begin position="21"/>
        <end position="46"/>
    </location>
</feature>
<dbReference type="RefSeq" id="WP_141358504.1">
    <property type="nucleotide sequence ID" value="NZ_BAAAWM010000001.1"/>
</dbReference>
<accession>A0ABQ0RNP6</accession>
<gene>
    <name evidence="2" type="ORF">ANI01nite_26400</name>
</gene>
<evidence type="ECO:0000256" key="1">
    <source>
        <dbReference type="SAM" id="Phobius"/>
    </source>
</evidence>
<feature type="transmembrane region" description="Helical" evidence="1">
    <location>
        <begin position="231"/>
        <end position="249"/>
    </location>
</feature>
<comment type="caution">
    <text evidence="2">The sequence shown here is derived from an EMBL/GenBank/DDBJ whole genome shotgun (WGS) entry which is preliminary data.</text>
</comment>
<organism evidence="2 3">
    <name type="scientific">Glutamicibacter nicotianae</name>
    <name type="common">Arthrobacter nicotianae</name>
    <dbReference type="NCBI Taxonomy" id="37929"/>
    <lineage>
        <taxon>Bacteria</taxon>
        <taxon>Bacillati</taxon>
        <taxon>Actinomycetota</taxon>
        <taxon>Actinomycetes</taxon>
        <taxon>Micrococcales</taxon>
        <taxon>Micrococcaceae</taxon>
        <taxon>Glutamicibacter</taxon>
    </lineage>
</organism>
<evidence type="ECO:0000313" key="3">
    <source>
        <dbReference type="Proteomes" id="UP000316242"/>
    </source>
</evidence>
<sequence>MVAHVLSLKLRLLANGFKRSVGQLIGVIIGGLYALGMITMLTLAVWFAADEIPFQGEIFTLIGSAVVLGWAIIPPLLTGVDLTLEPSRFVQFGIPEKTLGPALVLAGFISIPAVLTVVGLLGASLMWRSDAGALMLGLLAAVATAVMAILLCQYLVIMATALRAKRRFRELTFALLFLLLVGLGPIMASVFSAAESMGDWIHPLSTVLGYTPLGAFAAVPGAYASALYGQMAIHLALGAAYLGGLYFLLARATAKAAITPPPQQRAATAKGLGFFKLLPATPTGAVAARALTYWFKDPRYAVGVLIVPVLPLLFWFTGSQSGNYTMMYLMGPLIGILLGFSISADISYDNTAFALHALTGISGRADRAGRVLSCFLIAIIPVLAAAILPGLIAGELWRIPGDLGLSLAALFVALGVSSVSSARYTYAVPLPGDNPMKTPPGSGMRMALTQLGIMLTMGLLLIPVLIPYTIGWFQHSQVLGFITLGAGLVLGTGLVLGGIALGGKWYEKRTPELMQSVMLNK</sequence>
<keyword evidence="3" id="KW-1185">Reference proteome</keyword>
<feature type="transmembrane region" description="Helical" evidence="1">
    <location>
        <begin position="446"/>
        <end position="466"/>
    </location>
</feature>
<feature type="transmembrane region" description="Helical" evidence="1">
    <location>
        <begin position="300"/>
        <end position="316"/>
    </location>
</feature>
<feature type="transmembrane region" description="Helical" evidence="1">
    <location>
        <begin position="328"/>
        <end position="348"/>
    </location>
</feature>
<keyword evidence="1" id="KW-1133">Transmembrane helix</keyword>
<evidence type="ECO:0000313" key="2">
    <source>
        <dbReference type="EMBL" id="GEC13437.1"/>
    </source>
</evidence>
<feature type="transmembrane region" description="Helical" evidence="1">
    <location>
        <begin position="403"/>
        <end position="426"/>
    </location>
</feature>
<protein>
    <recommendedName>
        <fullName evidence="4">Transporter</fullName>
    </recommendedName>
</protein>
<keyword evidence="1" id="KW-0472">Membrane</keyword>
<dbReference type="EMBL" id="BJNE01000014">
    <property type="protein sequence ID" value="GEC13437.1"/>
    <property type="molecule type" value="Genomic_DNA"/>
</dbReference>
<feature type="transmembrane region" description="Helical" evidence="1">
    <location>
        <begin position="171"/>
        <end position="194"/>
    </location>
</feature>
<keyword evidence="1" id="KW-0812">Transmembrane</keyword>
<evidence type="ECO:0008006" key="4">
    <source>
        <dbReference type="Google" id="ProtNLM"/>
    </source>
</evidence>
<reference evidence="2 3" key="1">
    <citation type="submission" date="2019-06" db="EMBL/GenBank/DDBJ databases">
        <title>Whole genome shotgun sequence of Glutamicibacter nicotianae NBRC 14234.</title>
        <authorList>
            <person name="Hosoyama A."/>
            <person name="Uohara A."/>
            <person name="Ohji S."/>
            <person name="Ichikawa N."/>
        </authorList>
    </citation>
    <scope>NUCLEOTIDE SEQUENCE [LARGE SCALE GENOMIC DNA]</scope>
    <source>
        <strain evidence="2 3">NBRC 14234</strain>
    </source>
</reference>
<feature type="transmembrane region" description="Helical" evidence="1">
    <location>
        <begin position="58"/>
        <end position="82"/>
    </location>
</feature>
<feature type="transmembrane region" description="Helical" evidence="1">
    <location>
        <begin position="368"/>
        <end position="391"/>
    </location>
</feature>
<dbReference type="Proteomes" id="UP000316242">
    <property type="component" value="Unassembled WGS sequence"/>
</dbReference>
<feature type="transmembrane region" description="Helical" evidence="1">
    <location>
        <begin position="103"/>
        <end position="127"/>
    </location>
</feature>
<name>A0ABQ0RNP6_GLUNI</name>
<feature type="transmembrane region" description="Helical" evidence="1">
    <location>
        <begin position="478"/>
        <end position="501"/>
    </location>
</feature>
<proteinExistence type="predicted"/>
<feature type="transmembrane region" description="Helical" evidence="1">
    <location>
        <begin position="133"/>
        <end position="159"/>
    </location>
</feature>